<sequence>MTDVVVKAVYATVTDEDGARFIGFVDATEESYAMFRQDLAGGPVWFELNDEDFGADDAVAQASIGPGGLELVLYPALAARFGYARQIAVRLKACDGAEAALVALRAMLGPVFIAA</sequence>
<name>A0A975S161_9RHOB</name>
<dbReference type="KEGG" id="gfu:KM031_12850"/>
<reference evidence="1" key="1">
    <citation type="submission" date="2021-06" db="EMBL/GenBank/DDBJ databases">
        <title>Direct submission.</title>
        <authorList>
            <person name="Lee C.-S."/>
            <person name="Jin L."/>
        </authorList>
    </citation>
    <scope>NUCLEOTIDE SEQUENCE</scope>
    <source>
        <strain evidence="1">Con5</strain>
    </source>
</reference>
<keyword evidence="2" id="KW-1185">Reference proteome</keyword>
<dbReference type="EMBL" id="CP076361">
    <property type="protein sequence ID" value="QWK89720.1"/>
    <property type="molecule type" value="Genomic_DNA"/>
</dbReference>
<organism evidence="1 2">
    <name type="scientific">Gemmobacter fulvus</name>
    <dbReference type="NCBI Taxonomy" id="2840474"/>
    <lineage>
        <taxon>Bacteria</taxon>
        <taxon>Pseudomonadati</taxon>
        <taxon>Pseudomonadota</taxon>
        <taxon>Alphaproteobacteria</taxon>
        <taxon>Rhodobacterales</taxon>
        <taxon>Paracoccaceae</taxon>
        <taxon>Gemmobacter</taxon>
    </lineage>
</organism>
<evidence type="ECO:0000313" key="2">
    <source>
        <dbReference type="Proteomes" id="UP000679352"/>
    </source>
</evidence>
<dbReference type="RefSeq" id="WP_215506041.1">
    <property type="nucleotide sequence ID" value="NZ_CP076361.1"/>
</dbReference>
<proteinExistence type="predicted"/>
<dbReference type="Proteomes" id="UP000679352">
    <property type="component" value="Chromosome"/>
</dbReference>
<gene>
    <name evidence="1" type="ORF">KM031_12850</name>
</gene>
<evidence type="ECO:0000313" key="1">
    <source>
        <dbReference type="EMBL" id="QWK89720.1"/>
    </source>
</evidence>
<dbReference type="AlphaFoldDB" id="A0A975S161"/>
<accession>A0A975S161</accession>
<protein>
    <submittedName>
        <fullName evidence="1">Uncharacterized protein</fullName>
    </submittedName>
</protein>